<reference evidence="3" key="2">
    <citation type="submission" date="2020-09" db="EMBL/GenBank/DDBJ databases">
        <authorList>
            <person name="Sun Q."/>
            <person name="Ohkuma M."/>
        </authorList>
    </citation>
    <scope>NUCLEOTIDE SEQUENCE</scope>
    <source>
        <strain evidence="3">JCM 30804</strain>
    </source>
</reference>
<dbReference type="InterPro" id="IPR015897">
    <property type="entry name" value="CHK_kinase-like"/>
</dbReference>
<dbReference type="Gene3D" id="3.90.1200.10">
    <property type="match status" value="1"/>
</dbReference>
<dbReference type="AlphaFoldDB" id="A0A917JXY3"/>
<dbReference type="SUPFAM" id="SSF56112">
    <property type="entry name" value="Protein kinase-like (PK-like)"/>
    <property type="match status" value="1"/>
</dbReference>
<gene>
    <name evidence="3" type="ORF">GCM10009332_29910</name>
</gene>
<protein>
    <submittedName>
        <fullName evidence="3">Phosphotransferase</fullName>
    </submittedName>
</protein>
<accession>A0A917JXY3</accession>
<feature type="region of interest" description="Disordered" evidence="1">
    <location>
        <begin position="57"/>
        <end position="76"/>
    </location>
</feature>
<evidence type="ECO:0000256" key="1">
    <source>
        <dbReference type="SAM" id="MobiDB-lite"/>
    </source>
</evidence>
<dbReference type="SMART" id="SM00587">
    <property type="entry name" value="CHK"/>
    <property type="match status" value="1"/>
</dbReference>
<dbReference type="EMBL" id="BMPZ01000011">
    <property type="protein sequence ID" value="GGI90652.1"/>
    <property type="molecule type" value="Genomic_DNA"/>
</dbReference>
<dbReference type="PANTHER" id="PTHR11012">
    <property type="entry name" value="PROTEIN KINASE-LIKE DOMAIN-CONTAINING"/>
    <property type="match status" value="1"/>
</dbReference>
<organism evidence="3 4">
    <name type="scientific">Shewanella gelidii</name>
    <dbReference type="NCBI Taxonomy" id="1642821"/>
    <lineage>
        <taxon>Bacteria</taxon>
        <taxon>Pseudomonadati</taxon>
        <taxon>Pseudomonadota</taxon>
        <taxon>Gammaproteobacteria</taxon>
        <taxon>Alteromonadales</taxon>
        <taxon>Shewanellaceae</taxon>
        <taxon>Shewanella</taxon>
    </lineage>
</organism>
<reference evidence="3" key="1">
    <citation type="journal article" date="2014" name="Int. J. Syst. Evol. Microbiol.">
        <title>Complete genome sequence of Corynebacterium casei LMG S-19264T (=DSM 44701T), isolated from a smear-ripened cheese.</title>
        <authorList>
            <consortium name="US DOE Joint Genome Institute (JGI-PGF)"/>
            <person name="Walter F."/>
            <person name="Albersmeier A."/>
            <person name="Kalinowski J."/>
            <person name="Ruckert C."/>
        </authorList>
    </citation>
    <scope>NUCLEOTIDE SEQUENCE</scope>
    <source>
        <strain evidence="3">JCM 30804</strain>
    </source>
</reference>
<dbReference type="InterPro" id="IPR011009">
    <property type="entry name" value="Kinase-like_dom_sf"/>
</dbReference>
<dbReference type="PANTHER" id="PTHR11012:SF30">
    <property type="entry name" value="PROTEIN KINASE-LIKE DOMAIN-CONTAINING"/>
    <property type="match status" value="1"/>
</dbReference>
<proteinExistence type="predicted"/>
<comment type="caution">
    <text evidence="3">The sequence shown here is derived from an EMBL/GenBank/DDBJ whole genome shotgun (WGS) entry which is preliminary data.</text>
</comment>
<sequence>MVLTNIIQKLFPFANVVNTELIQKLWSDYGTLERIHLSYSTPTSDAQPQSVIVKRIAPPDLDQGDKPRHPRGWSGVESHQRKLKSYDVEANWYQNWSAQLSELGLVPHCYLAEKVWIERQNQHTEQWVFVLSDLNALGFSKRHNTLSPEQAKCCLTWLAKLHSRFLTTQQDPQWASGLWPIGGYWHLDTRKKEWAAMSSSPLKSQASEISEVLNQCKFKTLIHGDAKVANFCFDEDAKSVTAVDFQYVGVGCGMKDVAYFIGSGISVEDCFEHYESLLDFYFGELSHYASDCSLNISEIEDEWRPLFYLAYADFNRFILGWAPEHHKNNAFSQLMTDITLNLLQKKRCK</sequence>
<dbReference type="Proteomes" id="UP000613743">
    <property type="component" value="Unassembled WGS sequence"/>
</dbReference>
<feature type="domain" description="CHK kinase-like" evidence="2">
    <location>
        <begin position="129"/>
        <end position="291"/>
    </location>
</feature>
<evidence type="ECO:0000313" key="4">
    <source>
        <dbReference type="Proteomes" id="UP000613743"/>
    </source>
</evidence>
<evidence type="ECO:0000259" key="2">
    <source>
        <dbReference type="SMART" id="SM00587"/>
    </source>
</evidence>
<dbReference type="Pfam" id="PF02958">
    <property type="entry name" value="EcKL"/>
    <property type="match status" value="1"/>
</dbReference>
<dbReference type="InterPro" id="IPR004119">
    <property type="entry name" value="EcKL"/>
</dbReference>
<evidence type="ECO:0000313" key="3">
    <source>
        <dbReference type="EMBL" id="GGI90652.1"/>
    </source>
</evidence>
<keyword evidence="4" id="KW-1185">Reference proteome</keyword>
<name>A0A917JXY3_9GAMM</name>